<comment type="caution">
    <text evidence="10">The sequence shown here is derived from an EMBL/GenBank/DDBJ whole genome shotgun (WGS) entry which is preliminary data.</text>
</comment>
<dbReference type="GO" id="GO:0008061">
    <property type="term" value="F:chitin binding"/>
    <property type="evidence" value="ECO:0007669"/>
    <property type="project" value="UniProtKB-KW"/>
</dbReference>
<feature type="domain" description="Chitin-binding type-2" evidence="8">
    <location>
        <begin position="567"/>
        <end position="621"/>
    </location>
</feature>
<dbReference type="InterPro" id="IPR002557">
    <property type="entry name" value="Chitin-bd_dom"/>
</dbReference>
<keyword evidence="11" id="KW-1185">Reference proteome</keyword>
<accession>A0A423U9L0</accession>
<dbReference type="InterPro" id="IPR001579">
    <property type="entry name" value="Glyco_hydro_18_chit_AS"/>
</dbReference>
<dbReference type="SMART" id="SM00636">
    <property type="entry name" value="Glyco_18"/>
    <property type="match status" value="1"/>
</dbReference>
<dbReference type="InterPro" id="IPR036508">
    <property type="entry name" value="Chitin-bd_dom_sf"/>
</dbReference>
<gene>
    <name evidence="10" type="ORF">C7M84_015744</name>
</gene>
<keyword evidence="2" id="KW-0147">Chitin-binding</keyword>
<dbReference type="Pfam" id="PF01607">
    <property type="entry name" value="CBM_14"/>
    <property type="match status" value="1"/>
</dbReference>
<dbReference type="SUPFAM" id="SSF57625">
    <property type="entry name" value="Invertebrate chitin-binding proteins"/>
    <property type="match status" value="1"/>
</dbReference>
<dbReference type="PROSITE" id="PS51910">
    <property type="entry name" value="GH18_2"/>
    <property type="match status" value="1"/>
</dbReference>
<dbReference type="Pfam" id="PF00704">
    <property type="entry name" value="Glyco_hydro_18"/>
    <property type="match status" value="1"/>
</dbReference>
<sequence>MNGSTAKGFLATSGINQRTSRLEHCLGSPRPLPLLRGLSPGARNGRWFAGTARARTEFASGRSTFLAPGHHGVAVATGKRAFAGQFTAGVQVTTNILIRFAHTKIRCLGRMVSILSVLVTTLTLCTPSASGEKIVCYYKSWAHYRAGVAKYTVDDVPVELCTHAIYAFAVLDAEALTIAEHDAHLDTSSGLDNYRRFIGLRGRRPEVKLLLALGGWTDSRSDKYSRLVSEPQRRAAFVSHVVSFLQEYGFDGLDLDWEYPGYQSSPQDREGFRLWVEELRAAFSPHGLLLTAAVSAGRDVIDRGYDVPAVAEALDQIHLMSYDFHGSWEGRVAHHAPLFPAPGQEKELSADFAVRHWIKRGAPASKLVLGVPFYGRSWTLAGADASSGAPASGAGRPGPLLKMSGVMSFYEICLARVRFGWPKVQHRDGPHLTLRDQWVAYDDVNEVVKKAQYSRRMGLAGVMVWDATLDDFRGLCGAGRNPLLAAISRTLTGGQGRPFAPRPEMGTTPSPPREPVGDSSQTTIITAAAAITTADPPDSIVFPTTPPGLPETASVSQTEQNQVSINITECRAAGYTRDPQSCFHFYRCDHTRAFRFSCPDGLHWYQELLLCNWPSPGSCEVSVASFIRSRFILPEDEGDMIVDEATGSLGYFSHFI</sequence>
<organism evidence="10 11">
    <name type="scientific">Penaeus vannamei</name>
    <name type="common">Whiteleg shrimp</name>
    <name type="synonym">Litopenaeus vannamei</name>
    <dbReference type="NCBI Taxonomy" id="6689"/>
    <lineage>
        <taxon>Eukaryota</taxon>
        <taxon>Metazoa</taxon>
        <taxon>Ecdysozoa</taxon>
        <taxon>Arthropoda</taxon>
        <taxon>Crustacea</taxon>
        <taxon>Multicrustacea</taxon>
        <taxon>Malacostraca</taxon>
        <taxon>Eumalacostraca</taxon>
        <taxon>Eucarida</taxon>
        <taxon>Decapoda</taxon>
        <taxon>Dendrobranchiata</taxon>
        <taxon>Penaeoidea</taxon>
        <taxon>Penaeidae</taxon>
        <taxon>Penaeus</taxon>
    </lineage>
</organism>
<dbReference type="InterPro" id="IPR029070">
    <property type="entry name" value="Chitinase_insertion_sf"/>
</dbReference>
<dbReference type="GO" id="GO:0004568">
    <property type="term" value="F:chitinase activity"/>
    <property type="evidence" value="ECO:0007669"/>
    <property type="project" value="UniProtKB-ARBA"/>
</dbReference>
<reference evidence="10 11" key="1">
    <citation type="submission" date="2018-04" db="EMBL/GenBank/DDBJ databases">
        <authorList>
            <person name="Zhang X."/>
            <person name="Yuan J."/>
            <person name="Li F."/>
            <person name="Xiang J."/>
        </authorList>
    </citation>
    <scope>NUCLEOTIDE SEQUENCE [LARGE SCALE GENOMIC DNA]</scope>
    <source>
        <tissue evidence="10">Muscle</tissue>
    </source>
</reference>
<evidence type="ECO:0000256" key="4">
    <source>
        <dbReference type="ARBA" id="ARBA00023157"/>
    </source>
</evidence>
<name>A0A423U9L0_PENVA</name>
<dbReference type="SMART" id="SM00494">
    <property type="entry name" value="ChtBD2"/>
    <property type="match status" value="1"/>
</dbReference>
<dbReference type="GO" id="GO:0005975">
    <property type="term" value="P:carbohydrate metabolic process"/>
    <property type="evidence" value="ECO:0007669"/>
    <property type="project" value="InterPro"/>
</dbReference>
<dbReference type="Proteomes" id="UP000283509">
    <property type="component" value="Unassembled WGS sequence"/>
</dbReference>
<evidence type="ECO:0000256" key="2">
    <source>
        <dbReference type="ARBA" id="ARBA00022669"/>
    </source>
</evidence>
<dbReference type="GO" id="GO:0006032">
    <property type="term" value="P:chitin catabolic process"/>
    <property type="evidence" value="ECO:0007669"/>
    <property type="project" value="TreeGrafter"/>
</dbReference>
<feature type="region of interest" description="Disordered" evidence="7">
    <location>
        <begin position="492"/>
        <end position="519"/>
    </location>
</feature>
<dbReference type="OrthoDB" id="73875at2759"/>
<keyword evidence="4" id="KW-1015">Disulfide bond</keyword>
<proteinExistence type="inferred from homology"/>
<reference evidence="10 11" key="2">
    <citation type="submission" date="2019-01" db="EMBL/GenBank/DDBJ databases">
        <title>The decoding of complex shrimp genome reveals the adaptation for benthos swimmer, frequently molting mechanism and breeding impact on genome.</title>
        <authorList>
            <person name="Sun Y."/>
            <person name="Gao Y."/>
            <person name="Yu Y."/>
        </authorList>
    </citation>
    <scope>NUCLEOTIDE SEQUENCE [LARGE SCALE GENOMIC DNA]</scope>
    <source>
        <tissue evidence="10">Muscle</tissue>
    </source>
</reference>
<evidence type="ECO:0000256" key="1">
    <source>
        <dbReference type="ARBA" id="ARBA00009121"/>
    </source>
</evidence>
<dbReference type="Gene3D" id="3.10.50.10">
    <property type="match status" value="1"/>
</dbReference>
<keyword evidence="5 6" id="KW-0326">Glycosidase</keyword>
<dbReference type="PANTHER" id="PTHR11177:SF360">
    <property type="entry name" value="CHITINASE 4-RELATED"/>
    <property type="match status" value="1"/>
</dbReference>
<feature type="domain" description="GH18" evidence="9">
    <location>
        <begin position="132"/>
        <end position="494"/>
    </location>
</feature>
<dbReference type="InterPro" id="IPR011583">
    <property type="entry name" value="Chitinase_II/V-like_cat"/>
</dbReference>
<dbReference type="Gene3D" id="2.170.140.10">
    <property type="entry name" value="Chitin binding domain"/>
    <property type="match status" value="1"/>
</dbReference>
<dbReference type="Gene3D" id="3.20.20.80">
    <property type="entry name" value="Glycosidases"/>
    <property type="match status" value="1"/>
</dbReference>
<dbReference type="STRING" id="6689.A0A423U9L0"/>
<evidence type="ECO:0000313" key="11">
    <source>
        <dbReference type="Proteomes" id="UP000283509"/>
    </source>
</evidence>
<dbReference type="InterPro" id="IPR017853">
    <property type="entry name" value="GH"/>
</dbReference>
<evidence type="ECO:0000256" key="6">
    <source>
        <dbReference type="RuleBase" id="RU000489"/>
    </source>
</evidence>
<dbReference type="SUPFAM" id="SSF51445">
    <property type="entry name" value="(Trans)glycosidases"/>
    <property type="match status" value="1"/>
</dbReference>
<comment type="similarity">
    <text evidence="1">Belongs to the glycosyl hydrolase 18 family. Chitinase class II subfamily.</text>
</comment>
<dbReference type="GO" id="GO:0005576">
    <property type="term" value="C:extracellular region"/>
    <property type="evidence" value="ECO:0007669"/>
    <property type="project" value="InterPro"/>
</dbReference>
<dbReference type="InterPro" id="IPR050314">
    <property type="entry name" value="Glycosyl_Hydrlase_18"/>
</dbReference>
<dbReference type="EMBL" id="QCYY01000297">
    <property type="protein sequence ID" value="ROT85369.1"/>
    <property type="molecule type" value="Genomic_DNA"/>
</dbReference>
<dbReference type="PROSITE" id="PS50940">
    <property type="entry name" value="CHIT_BIND_II"/>
    <property type="match status" value="1"/>
</dbReference>
<evidence type="ECO:0000259" key="9">
    <source>
        <dbReference type="PROSITE" id="PS51910"/>
    </source>
</evidence>
<dbReference type="SUPFAM" id="SSF54556">
    <property type="entry name" value="Chitinase insertion domain"/>
    <property type="match status" value="1"/>
</dbReference>
<evidence type="ECO:0000256" key="7">
    <source>
        <dbReference type="SAM" id="MobiDB-lite"/>
    </source>
</evidence>
<evidence type="ECO:0000256" key="5">
    <source>
        <dbReference type="ARBA" id="ARBA00023295"/>
    </source>
</evidence>
<dbReference type="InterPro" id="IPR001223">
    <property type="entry name" value="Glyco_hydro18_cat"/>
</dbReference>
<dbReference type="PANTHER" id="PTHR11177">
    <property type="entry name" value="CHITINASE"/>
    <property type="match status" value="1"/>
</dbReference>
<evidence type="ECO:0000256" key="3">
    <source>
        <dbReference type="ARBA" id="ARBA00022801"/>
    </source>
</evidence>
<dbReference type="AlphaFoldDB" id="A0A423U9L0"/>
<evidence type="ECO:0000313" key="10">
    <source>
        <dbReference type="EMBL" id="ROT85369.1"/>
    </source>
</evidence>
<dbReference type="PROSITE" id="PS01095">
    <property type="entry name" value="GH18_1"/>
    <property type="match status" value="1"/>
</dbReference>
<keyword evidence="3 6" id="KW-0378">Hydrolase</keyword>
<protein>
    <submittedName>
        <fullName evidence="10">Putative chitinase 3</fullName>
    </submittedName>
</protein>
<evidence type="ECO:0000259" key="8">
    <source>
        <dbReference type="PROSITE" id="PS50940"/>
    </source>
</evidence>